<sequence length="353" mass="40813">LRALYPCILVNRQWCRIAIPILWSQPFLFEKKSYLPVISMYLKCLEDHDIKSLLNQGIDISLMSDYNNQMQLDVVNKKSMFNYLGFLRILYYEQMISAVEIWCAELADIMEQQQQPDCDDFIDEENKVTLVNNAEEIIMKTLLQLCQKHGSRLYGLHLNPDTLDKSHDEMYEILLTDDRLKNLVSPIRSLHICAREHLHLSDLWARHHDEESVYSLGEAITSLISSQNALVSFSLTSCKAYTRVFIPPLKLHSSTLRYIKFDKVNFKGCDPWHSIAECRNIELLEVFQCANLEEEMFGPVTKARFGNQFEARYVNACNINKKFKDWVDKVSGGVGNMCGEKINIEKGILALLS</sequence>
<name>A0ACA9NTC1_9GLOM</name>
<evidence type="ECO:0000313" key="1">
    <source>
        <dbReference type="EMBL" id="CAG8673884.1"/>
    </source>
</evidence>
<proteinExistence type="predicted"/>
<dbReference type="EMBL" id="CAJVPM010029605">
    <property type="protein sequence ID" value="CAG8673884.1"/>
    <property type="molecule type" value="Genomic_DNA"/>
</dbReference>
<dbReference type="Proteomes" id="UP000789860">
    <property type="component" value="Unassembled WGS sequence"/>
</dbReference>
<gene>
    <name evidence="1" type="ORF">SCALOS_LOCUS9479</name>
</gene>
<comment type="caution">
    <text evidence="1">The sequence shown here is derived from an EMBL/GenBank/DDBJ whole genome shotgun (WGS) entry which is preliminary data.</text>
</comment>
<reference evidence="1" key="1">
    <citation type="submission" date="2021-06" db="EMBL/GenBank/DDBJ databases">
        <authorList>
            <person name="Kallberg Y."/>
            <person name="Tangrot J."/>
            <person name="Rosling A."/>
        </authorList>
    </citation>
    <scope>NUCLEOTIDE SEQUENCE</scope>
    <source>
        <strain evidence="1">AU212A</strain>
    </source>
</reference>
<accession>A0ACA9NTC1</accession>
<feature type="non-terminal residue" evidence="1">
    <location>
        <position position="1"/>
    </location>
</feature>
<feature type="non-terminal residue" evidence="1">
    <location>
        <position position="353"/>
    </location>
</feature>
<evidence type="ECO:0000313" key="2">
    <source>
        <dbReference type="Proteomes" id="UP000789860"/>
    </source>
</evidence>
<keyword evidence="2" id="KW-1185">Reference proteome</keyword>
<protein>
    <submittedName>
        <fullName evidence="1">3122_t:CDS:1</fullName>
    </submittedName>
</protein>
<organism evidence="1 2">
    <name type="scientific">Scutellospora calospora</name>
    <dbReference type="NCBI Taxonomy" id="85575"/>
    <lineage>
        <taxon>Eukaryota</taxon>
        <taxon>Fungi</taxon>
        <taxon>Fungi incertae sedis</taxon>
        <taxon>Mucoromycota</taxon>
        <taxon>Glomeromycotina</taxon>
        <taxon>Glomeromycetes</taxon>
        <taxon>Diversisporales</taxon>
        <taxon>Gigasporaceae</taxon>
        <taxon>Scutellospora</taxon>
    </lineage>
</organism>